<proteinExistence type="predicted"/>
<evidence type="ECO:0000259" key="1">
    <source>
        <dbReference type="PROSITE" id="PS51186"/>
    </source>
</evidence>
<evidence type="ECO:0000313" key="3">
    <source>
        <dbReference type="Proteomes" id="UP001164020"/>
    </source>
</evidence>
<dbReference type="SUPFAM" id="SSF55729">
    <property type="entry name" value="Acyl-CoA N-acyltransferases (Nat)"/>
    <property type="match status" value="1"/>
</dbReference>
<gene>
    <name evidence="2" type="ORF">OH818_05060</name>
</gene>
<organism evidence="2 3">
    <name type="scientific">Jiella pelagia</name>
    <dbReference type="NCBI Taxonomy" id="2986949"/>
    <lineage>
        <taxon>Bacteria</taxon>
        <taxon>Pseudomonadati</taxon>
        <taxon>Pseudomonadota</taxon>
        <taxon>Alphaproteobacteria</taxon>
        <taxon>Hyphomicrobiales</taxon>
        <taxon>Aurantimonadaceae</taxon>
        <taxon>Jiella</taxon>
    </lineage>
</organism>
<evidence type="ECO:0000313" key="2">
    <source>
        <dbReference type="EMBL" id="WAP71082.1"/>
    </source>
</evidence>
<dbReference type="PANTHER" id="PTHR43792:SF1">
    <property type="entry name" value="N-ACETYLTRANSFERASE DOMAIN-CONTAINING PROTEIN"/>
    <property type="match status" value="1"/>
</dbReference>
<dbReference type="InterPro" id="IPR051531">
    <property type="entry name" value="N-acetyltransferase"/>
</dbReference>
<dbReference type="InterPro" id="IPR016181">
    <property type="entry name" value="Acyl_CoA_acyltransferase"/>
</dbReference>
<reference evidence="2" key="1">
    <citation type="submission" date="2022-12" db="EMBL/GenBank/DDBJ databases">
        <title>Jiella pelagia sp. nov., isolated from phosphonate enriched culture of Northwest Pacific surface seawater.</title>
        <authorList>
            <person name="Shin D.Y."/>
            <person name="Hwang C.Y."/>
        </authorList>
    </citation>
    <scope>NUCLEOTIDE SEQUENCE</scope>
    <source>
        <strain evidence="2">HL-NP1</strain>
    </source>
</reference>
<dbReference type="InterPro" id="IPR000182">
    <property type="entry name" value="GNAT_dom"/>
</dbReference>
<accession>A0ABY7C5H1</accession>
<dbReference type="Proteomes" id="UP001164020">
    <property type="component" value="Chromosome"/>
</dbReference>
<feature type="domain" description="N-acetyltransferase" evidence="1">
    <location>
        <begin position="9"/>
        <end position="170"/>
    </location>
</feature>
<name>A0ABY7C5H1_9HYPH</name>
<dbReference type="Pfam" id="PF13302">
    <property type="entry name" value="Acetyltransf_3"/>
    <property type="match status" value="1"/>
</dbReference>
<dbReference type="PROSITE" id="PS51186">
    <property type="entry name" value="GNAT"/>
    <property type="match status" value="1"/>
</dbReference>
<sequence length="190" mass="21405">MEPIVTPRTRVRRWEDRDRAAFHRLNSDETVMRFFALRRSRAESDAFMDDLNHRLDRDGYSFLALEAGDAKQAVGVLGMALLDPVMPCFPGVEIGWRLLPEHWGKGYATEAAAACLDRAFAEPGALGEVVSFCVENNQASEAVMLRLGFHRGEDFDHPKVPAATHPQLVRHRLYRLARGDWTRQAYGAPG</sequence>
<dbReference type="EMBL" id="CP114029">
    <property type="protein sequence ID" value="WAP71082.1"/>
    <property type="molecule type" value="Genomic_DNA"/>
</dbReference>
<keyword evidence="3" id="KW-1185">Reference proteome</keyword>
<dbReference type="PANTHER" id="PTHR43792">
    <property type="entry name" value="GNAT FAMILY, PUTATIVE (AFU_ORTHOLOGUE AFUA_3G00765)-RELATED-RELATED"/>
    <property type="match status" value="1"/>
</dbReference>
<protein>
    <submittedName>
        <fullName evidence="2">GNAT family N-acetyltransferase</fullName>
    </submittedName>
</protein>
<dbReference type="Gene3D" id="3.40.630.30">
    <property type="match status" value="1"/>
</dbReference>